<evidence type="ECO:0000313" key="3">
    <source>
        <dbReference type="Proteomes" id="UP000789570"/>
    </source>
</evidence>
<proteinExistence type="predicted"/>
<dbReference type="Pfam" id="PF14616">
    <property type="entry name" value="Rua1_C"/>
    <property type="match status" value="1"/>
</dbReference>
<dbReference type="OrthoDB" id="5595379at2759"/>
<keyword evidence="3" id="KW-1185">Reference proteome</keyword>
<feature type="domain" description="Transcription regulator Rua1 C-terminal" evidence="1">
    <location>
        <begin position="419"/>
        <end position="516"/>
    </location>
</feature>
<dbReference type="PANTHER" id="PTHR28125:SF3">
    <property type="entry name" value="TRANSCRIPTION REGULATOR RUA1 C-TERMINAL DOMAIN-CONTAINING PROTEIN"/>
    <property type="match status" value="1"/>
</dbReference>
<dbReference type="InterPro" id="IPR028012">
    <property type="entry name" value="Rua1_C"/>
</dbReference>
<dbReference type="Proteomes" id="UP000789570">
    <property type="component" value="Unassembled WGS sequence"/>
</dbReference>
<comment type="caution">
    <text evidence="2">The sequence shown here is derived from an EMBL/GenBank/DDBJ whole genome shotgun (WGS) entry which is preliminary data.</text>
</comment>
<gene>
    <name evidence="2" type="ORF">FCALED_LOCUS1517</name>
</gene>
<name>A0A9N8VHX8_9GLOM</name>
<dbReference type="AlphaFoldDB" id="A0A9N8VHX8"/>
<reference evidence="2" key="1">
    <citation type="submission" date="2021-06" db="EMBL/GenBank/DDBJ databases">
        <authorList>
            <person name="Kallberg Y."/>
            <person name="Tangrot J."/>
            <person name="Rosling A."/>
        </authorList>
    </citation>
    <scope>NUCLEOTIDE SEQUENCE</scope>
    <source>
        <strain evidence="2">UK204</strain>
    </source>
</reference>
<dbReference type="EMBL" id="CAJVPQ010000199">
    <property type="protein sequence ID" value="CAG8456334.1"/>
    <property type="molecule type" value="Genomic_DNA"/>
</dbReference>
<dbReference type="PANTHER" id="PTHR28125">
    <property type="entry name" value="MEIOTIC EXPRESSION UP-REGULATED PROTEIN 26"/>
    <property type="match status" value="1"/>
</dbReference>
<evidence type="ECO:0000313" key="2">
    <source>
        <dbReference type="EMBL" id="CAG8456334.1"/>
    </source>
</evidence>
<evidence type="ECO:0000259" key="1">
    <source>
        <dbReference type="Pfam" id="PF14616"/>
    </source>
</evidence>
<organism evidence="2 3">
    <name type="scientific">Funneliformis caledonium</name>
    <dbReference type="NCBI Taxonomy" id="1117310"/>
    <lineage>
        <taxon>Eukaryota</taxon>
        <taxon>Fungi</taxon>
        <taxon>Fungi incertae sedis</taxon>
        <taxon>Mucoromycota</taxon>
        <taxon>Glomeromycotina</taxon>
        <taxon>Glomeromycetes</taxon>
        <taxon>Glomerales</taxon>
        <taxon>Glomeraceae</taxon>
        <taxon>Funneliformis</taxon>
    </lineage>
</organism>
<accession>A0A9N8VHX8</accession>
<protein>
    <submittedName>
        <fullName evidence="2">15005_t:CDS:1</fullName>
    </submittedName>
</protein>
<sequence length="534" mass="62060">MKTSYKAELIEKNNRIIILRLTNNLMFVTLNHPSTSTYPTLDIFSMENNNVLESLSHSNVESNHPNPNFYFHINQIDANIQRIKELTTNQSIERYQNTDQLDVLLNSDRKKSLDLYDMSSQTNQYEQPAYFAVDNDTAQWHSDNDTHDNNIYSYHSGRNALFNNNIPKPNQTLFSYEAIDPCLFNIEYEENYSESIFRPWVNSDSQQLSFSSPQLQPSIQQEIWSIPMDIHHLSSNNLNVQENDTINNIDEVNNKRSSPFGVSYLKRLPSLLKSSQPHLQQSTYFHELCCDDNHNDYSWIDHSLGPIQNEIAQQTRPFYCWEDKVIISSNPPQSETSLHFTTNNYLKQVPSRKRAIQADISPEISFNASNYSNHSISQRTKTFEIQDDFIPETPQPSVDLSNSRPDAQPRRQKLRYLGDMYTPQWVRYSGHAKEGYCDNCKPGKWLQLRNSAFWYHKQFFHGISSVSGKTFVSPIETRKFDDCIEGLCHQCGQWVPIAATRKKNSMLWFRHAHKCHVHIRPKSCPPCVKNAKGN</sequence>